<feature type="region of interest" description="Disordered" evidence="1">
    <location>
        <begin position="15"/>
        <end position="60"/>
    </location>
</feature>
<reference evidence="2" key="1">
    <citation type="submission" date="2014-11" db="EMBL/GenBank/DDBJ databases">
        <authorList>
            <person name="Otto D Thomas"/>
            <person name="Naeem Raeece"/>
        </authorList>
    </citation>
    <scope>NUCLEOTIDE SEQUENCE</scope>
</reference>
<dbReference type="PhylomeDB" id="A0A0G4GE72"/>
<organism evidence="2">
    <name type="scientific">Chromera velia CCMP2878</name>
    <dbReference type="NCBI Taxonomy" id="1169474"/>
    <lineage>
        <taxon>Eukaryota</taxon>
        <taxon>Sar</taxon>
        <taxon>Alveolata</taxon>
        <taxon>Colpodellida</taxon>
        <taxon>Chromeraceae</taxon>
        <taxon>Chromera</taxon>
    </lineage>
</organism>
<proteinExistence type="predicted"/>
<dbReference type="VEuPathDB" id="CryptoDB:Cvel_21492"/>
<name>A0A0G4GE72_9ALVE</name>
<gene>
    <name evidence="2" type="ORF">Cvel_21492</name>
</gene>
<dbReference type="AlphaFoldDB" id="A0A0G4GE72"/>
<accession>A0A0G4GE72</accession>
<feature type="compositionally biased region" description="Basic and acidic residues" evidence="1">
    <location>
        <begin position="40"/>
        <end position="59"/>
    </location>
</feature>
<protein>
    <submittedName>
        <fullName evidence="2">Uncharacterized protein</fullName>
    </submittedName>
</protein>
<evidence type="ECO:0000313" key="2">
    <source>
        <dbReference type="EMBL" id="CEM27721.1"/>
    </source>
</evidence>
<dbReference type="EMBL" id="CDMZ01001127">
    <property type="protein sequence ID" value="CEM27721.1"/>
    <property type="molecule type" value="Genomic_DNA"/>
</dbReference>
<evidence type="ECO:0000256" key="1">
    <source>
        <dbReference type="SAM" id="MobiDB-lite"/>
    </source>
</evidence>
<sequence length="171" mass="18666">MKGYFPLELAPLFLGEGGGRVSGEGEFRGMSGGEGDGDEDRVGDGDSKSDASSSKEDFNFFRPPQTSLFLESWMTVASTVDGDEDSNTNTGGYDEKLHPDSCASHCLFCRDTVDSDRILWEVPIDLVMSTTDRNARGLGVGLYGAVQMIDRRWETGEIEDVDAIEYITKKG</sequence>